<evidence type="ECO:0000259" key="4">
    <source>
        <dbReference type="Pfam" id="PF00135"/>
    </source>
</evidence>
<organism evidence="5 6">
    <name type="scientific">Pigmentiphaga litoralis</name>
    <dbReference type="NCBI Taxonomy" id="516702"/>
    <lineage>
        <taxon>Bacteria</taxon>
        <taxon>Pseudomonadati</taxon>
        <taxon>Pseudomonadota</taxon>
        <taxon>Betaproteobacteria</taxon>
        <taxon>Burkholderiales</taxon>
        <taxon>Alcaligenaceae</taxon>
        <taxon>Pigmentiphaga</taxon>
    </lineage>
</organism>
<dbReference type="InterPro" id="IPR050309">
    <property type="entry name" value="Type-B_Carboxylest/Lipase"/>
</dbReference>
<feature type="domain" description="Carboxylesterase type B" evidence="4">
    <location>
        <begin position="42"/>
        <end position="538"/>
    </location>
</feature>
<dbReference type="PROSITE" id="PS00941">
    <property type="entry name" value="CARBOXYLESTERASE_B_2"/>
    <property type="match status" value="1"/>
</dbReference>
<reference evidence="5 6" key="1">
    <citation type="submission" date="2020-07" db="EMBL/GenBank/DDBJ databases">
        <title>Genomic Encyclopedia of Type Strains, Phase IV (KMG-V): Genome sequencing to study the core and pangenomes of soil and plant-associated prokaryotes.</title>
        <authorList>
            <person name="Whitman W."/>
        </authorList>
    </citation>
    <scope>NUCLEOTIDE SEQUENCE [LARGE SCALE GENOMIC DNA]</scope>
    <source>
        <strain evidence="5 6">SAS40</strain>
    </source>
</reference>
<keyword evidence="6" id="KW-1185">Reference proteome</keyword>
<sequence length="545" mass="57195">MKLLQTLVWPVPLVMISLMLAGCNVRPGKVPHIVDADSAQAVTVKTRSGPVVGASAAPGTAFLGIPYAAPPVGDLRWKPPQPPASWSDPRDARKLGSACTQAISLNPGAGEGGGLPFGDEDCLFLNVYLPAAPPAAGNPWPVMAYLPGGAFVLGAGDNYDPSRLATEQNVVVVTINYRLGPLGFLAHPALTAESPSGGSGNFGLMDQQAALRWVRDNIASFGGDPARVTLFGESAGAWSTCYQLTSPGASRLFQRAILQSGSCVDPVSMAPVAEADADGVAYAAKVGCTDPAAALACLREVSARTLVRTASTRRGIVGPASWGPVWGDGVVPLRPDVAFEQGRYAQVPVIVGTNRDEGRLFAITTRNQETFETRIQQQFGPKAAQVLARYTEATQGSVRLAFAGVWTDARLACPSDALRQALRPRSEVYGYEFADDRAPISLPAMMQGGPMGAYHSGELTYVFGTRWALADPADFDAGQAALATAIRTAWGRFAHGQPPASPASDWPAFGEEGLVRILAPGPVRQSADFAQRHDCAFWSGVLGAG</sequence>
<comment type="similarity">
    <text evidence="1 3">Belongs to the type-B carboxylesterase/lipase family.</text>
</comment>
<protein>
    <recommendedName>
        <fullName evidence="3">Carboxylic ester hydrolase</fullName>
        <ecNumber evidence="3">3.1.1.-</ecNumber>
    </recommendedName>
</protein>
<dbReference type="RefSeq" id="WP_179587834.1">
    <property type="nucleotide sequence ID" value="NZ_JACBYR010000001.1"/>
</dbReference>
<dbReference type="EMBL" id="JACBYR010000001">
    <property type="protein sequence ID" value="NYE84104.1"/>
    <property type="molecule type" value="Genomic_DNA"/>
</dbReference>
<dbReference type="InterPro" id="IPR029058">
    <property type="entry name" value="AB_hydrolase_fold"/>
</dbReference>
<evidence type="ECO:0000313" key="5">
    <source>
        <dbReference type="EMBL" id="NYE84104.1"/>
    </source>
</evidence>
<dbReference type="GO" id="GO:0016787">
    <property type="term" value="F:hydrolase activity"/>
    <property type="evidence" value="ECO:0007669"/>
    <property type="project" value="UniProtKB-KW"/>
</dbReference>
<evidence type="ECO:0000313" key="6">
    <source>
        <dbReference type="Proteomes" id="UP000542125"/>
    </source>
</evidence>
<dbReference type="InterPro" id="IPR019819">
    <property type="entry name" value="Carboxylesterase_B_CS"/>
</dbReference>
<gene>
    <name evidence="5" type="ORF">FHW18_003375</name>
</gene>
<keyword evidence="2 3" id="KW-0378">Hydrolase</keyword>
<dbReference type="PANTHER" id="PTHR11559">
    <property type="entry name" value="CARBOXYLESTERASE"/>
    <property type="match status" value="1"/>
</dbReference>
<name>A0A7Y9LLM9_9BURK</name>
<dbReference type="SUPFAM" id="SSF53474">
    <property type="entry name" value="alpha/beta-Hydrolases"/>
    <property type="match status" value="1"/>
</dbReference>
<dbReference type="AlphaFoldDB" id="A0A7Y9LLM9"/>
<dbReference type="InterPro" id="IPR002018">
    <property type="entry name" value="CarbesteraseB"/>
</dbReference>
<dbReference type="EC" id="3.1.1.-" evidence="3"/>
<evidence type="ECO:0000256" key="1">
    <source>
        <dbReference type="ARBA" id="ARBA00005964"/>
    </source>
</evidence>
<dbReference type="PROSITE" id="PS51257">
    <property type="entry name" value="PROKAR_LIPOPROTEIN"/>
    <property type="match status" value="1"/>
</dbReference>
<dbReference type="Proteomes" id="UP000542125">
    <property type="component" value="Unassembled WGS sequence"/>
</dbReference>
<dbReference type="Pfam" id="PF00135">
    <property type="entry name" value="COesterase"/>
    <property type="match status" value="1"/>
</dbReference>
<comment type="caution">
    <text evidence="5">The sequence shown here is derived from an EMBL/GenBank/DDBJ whole genome shotgun (WGS) entry which is preliminary data.</text>
</comment>
<accession>A0A7Y9LLM9</accession>
<evidence type="ECO:0000256" key="2">
    <source>
        <dbReference type="ARBA" id="ARBA00022801"/>
    </source>
</evidence>
<evidence type="ECO:0000256" key="3">
    <source>
        <dbReference type="RuleBase" id="RU361235"/>
    </source>
</evidence>
<proteinExistence type="inferred from homology"/>
<dbReference type="PROSITE" id="PS00122">
    <property type="entry name" value="CARBOXYLESTERASE_B_1"/>
    <property type="match status" value="1"/>
</dbReference>
<dbReference type="InterPro" id="IPR019826">
    <property type="entry name" value="Carboxylesterase_B_AS"/>
</dbReference>
<dbReference type="Gene3D" id="3.40.50.1820">
    <property type="entry name" value="alpha/beta hydrolase"/>
    <property type="match status" value="1"/>
</dbReference>